<feature type="compositionally biased region" description="Polar residues" evidence="1">
    <location>
        <begin position="203"/>
        <end position="215"/>
    </location>
</feature>
<feature type="compositionally biased region" description="Basic and acidic residues" evidence="1">
    <location>
        <begin position="120"/>
        <end position="175"/>
    </location>
</feature>
<dbReference type="Proteomes" id="UP001279642">
    <property type="component" value="Unassembled WGS sequence"/>
</dbReference>
<evidence type="ECO:0000313" key="3">
    <source>
        <dbReference type="EMBL" id="MDY0883380.1"/>
    </source>
</evidence>
<evidence type="ECO:0000313" key="4">
    <source>
        <dbReference type="Proteomes" id="UP001279642"/>
    </source>
</evidence>
<keyword evidence="4" id="KW-1185">Reference proteome</keyword>
<dbReference type="SUPFAM" id="SSF74653">
    <property type="entry name" value="TolA/TonB C-terminal domain"/>
    <property type="match status" value="1"/>
</dbReference>
<accession>A0ABU5EBK7</accession>
<sequence length="316" mass="34689">MNKPSPSQRPFGFGLLFSIVLHVAVLGLVVLGLPVFWEPEPLPEAIGVQLAQLSDITAAPKANKVNNQKIVKKPDAPKADQPKKEEPKKEAPPPPNPQTAAPPPPKQEESKPTPTPPAPPKEEEAEKIPDPEKKPEEKKPEEKKPEEKKPEKKVEKKKPDEPKKKPDKNADKELDALLQNVLKDTPAPETQEKTKKKSAPAASEQSEGPQASQVSEIPLTASEEDGIRAQVEKNWNLGSLAGSPNMENILVEIRVTLQPDGTITNAQVINSQSDPFFRQASESCLRAVRMSSPLKLPPGKTYDTMVLRFRPSEVSF</sequence>
<name>A0ABU5EBK7_9PROT</name>
<feature type="compositionally biased region" description="Basic and acidic residues" evidence="1">
    <location>
        <begin position="72"/>
        <end position="91"/>
    </location>
</feature>
<feature type="compositionally biased region" description="Pro residues" evidence="1">
    <location>
        <begin position="92"/>
        <end position="105"/>
    </location>
</feature>
<dbReference type="RefSeq" id="WP_320508417.1">
    <property type="nucleotide sequence ID" value="NZ_JAXCLW010000002.1"/>
</dbReference>
<keyword evidence="2" id="KW-0472">Membrane</keyword>
<comment type="caution">
    <text evidence="3">The sequence shown here is derived from an EMBL/GenBank/DDBJ whole genome shotgun (WGS) entry which is preliminary data.</text>
</comment>
<keyword evidence="2" id="KW-1133">Transmembrane helix</keyword>
<keyword evidence="2" id="KW-0812">Transmembrane</keyword>
<gene>
    <name evidence="3" type="ORF">SMD27_11035</name>
</gene>
<protein>
    <submittedName>
        <fullName evidence="3">TonB C-terminal domain-containing protein</fullName>
    </submittedName>
</protein>
<evidence type="ECO:0000256" key="2">
    <source>
        <dbReference type="SAM" id="Phobius"/>
    </source>
</evidence>
<evidence type="ECO:0000256" key="1">
    <source>
        <dbReference type="SAM" id="MobiDB-lite"/>
    </source>
</evidence>
<reference evidence="3 4" key="1">
    <citation type="journal article" date="2016" name="Antonie Van Leeuwenhoek">
        <title>Dongia soli sp. nov., isolated from soil from Dokdo, Korea.</title>
        <authorList>
            <person name="Kim D.U."/>
            <person name="Lee H."/>
            <person name="Kim H."/>
            <person name="Kim S.G."/>
            <person name="Ka J.O."/>
        </authorList>
    </citation>
    <scope>NUCLEOTIDE SEQUENCE [LARGE SCALE GENOMIC DNA]</scope>
    <source>
        <strain evidence="3 4">D78</strain>
    </source>
</reference>
<dbReference type="Gene3D" id="3.30.1150.10">
    <property type="match status" value="1"/>
</dbReference>
<organism evidence="3 4">
    <name type="scientific">Dongia soli</name>
    <dbReference type="NCBI Taxonomy" id="600628"/>
    <lineage>
        <taxon>Bacteria</taxon>
        <taxon>Pseudomonadati</taxon>
        <taxon>Pseudomonadota</taxon>
        <taxon>Alphaproteobacteria</taxon>
        <taxon>Rhodospirillales</taxon>
        <taxon>Dongiaceae</taxon>
        <taxon>Dongia</taxon>
    </lineage>
</organism>
<feature type="transmembrane region" description="Helical" evidence="2">
    <location>
        <begin position="12"/>
        <end position="37"/>
    </location>
</feature>
<dbReference type="EMBL" id="JAXCLW010000002">
    <property type="protein sequence ID" value="MDY0883380.1"/>
    <property type="molecule type" value="Genomic_DNA"/>
</dbReference>
<feature type="region of interest" description="Disordered" evidence="1">
    <location>
        <begin position="64"/>
        <end position="217"/>
    </location>
</feature>
<proteinExistence type="predicted"/>